<dbReference type="Proteomes" id="UP001062846">
    <property type="component" value="Chromosome 11"/>
</dbReference>
<proteinExistence type="predicted"/>
<gene>
    <name evidence="1" type="ORF">RHMOL_Rhmol11G0033700</name>
</gene>
<name>A0ACC0LNJ0_RHOML</name>
<protein>
    <submittedName>
        <fullName evidence="1">Uncharacterized protein</fullName>
    </submittedName>
</protein>
<keyword evidence="2" id="KW-1185">Reference proteome</keyword>
<sequence length="152" mass="17516">MASKRNPTHVANGEEYSRPQVGKEISKASMGQRVQRERERILKQSTAPQTEQHLLRDTRTQPLQEINVGVPLDEHCANNVNNVRNREDTRMADTIAQTRQKSSYADKGIWLLTYAKEKETSLVEPLRERNVGVAIHEERNVNVMRIREVRTS</sequence>
<accession>A0ACC0LNJ0</accession>
<evidence type="ECO:0000313" key="1">
    <source>
        <dbReference type="EMBL" id="KAI8530152.1"/>
    </source>
</evidence>
<reference evidence="1" key="1">
    <citation type="submission" date="2022-02" db="EMBL/GenBank/DDBJ databases">
        <title>Plant Genome Project.</title>
        <authorList>
            <person name="Zhang R.-G."/>
        </authorList>
    </citation>
    <scope>NUCLEOTIDE SEQUENCE</scope>
    <source>
        <strain evidence="1">AT1</strain>
    </source>
</reference>
<dbReference type="EMBL" id="CM046398">
    <property type="protein sequence ID" value="KAI8530152.1"/>
    <property type="molecule type" value="Genomic_DNA"/>
</dbReference>
<comment type="caution">
    <text evidence="1">The sequence shown here is derived from an EMBL/GenBank/DDBJ whole genome shotgun (WGS) entry which is preliminary data.</text>
</comment>
<evidence type="ECO:0000313" key="2">
    <source>
        <dbReference type="Proteomes" id="UP001062846"/>
    </source>
</evidence>
<organism evidence="1 2">
    <name type="scientific">Rhododendron molle</name>
    <name type="common">Chinese azalea</name>
    <name type="synonym">Azalea mollis</name>
    <dbReference type="NCBI Taxonomy" id="49168"/>
    <lineage>
        <taxon>Eukaryota</taxon>
        <taxon>Viridiplantae</taxon>
        <taxon>Streptophyta</taxon>
        <taxon>Embryophyta</taxon>
        <taxon>Tracheophyta</taxon>
        <taxon>Spermatophyta</taxon>
        <taxon>Magnoliopsida</taxon>
        <taxon>eudicotyledons</taxon>
        <taxon>Gunneridae</taxon>
        <taxon>Pentapetalae</taxon>
        <taxon>asterids</taxon>
        <taxon>Ericales</taxon>
        <taxon>Ericaceae</taxon>
        <taxon>Ericoideae</taxon>
        <taxon>Rhodoreae</taxon>
        <taxon>Rhododendron</taxon>
    </lineage>
</organism>